<dbReference type="AlphaFoldDB" id="A0A6J4PBL4"/>
<evidence type="ECO:0000256" key="1">
    <source>
        <dbReference type="ARBA" id="ARBA00001974"/>
    </source>
</evidence>
<keyword evidence="5" id="KW-0560">Oxidoreductase</keyword>
<dbReference type="InterPro" id="IPR003953">
    <property type="entry name" value="FAD-dep_OxRdtase_2_FAD-bd"/>
</dbReference>
<evidence type="ECO:0000256" key="3">
    <source>
        <dbReference type="ARBA" id="ARBA00022630"/>
    </source>
</evidence>
<keyword evidence="4" id="KW-0274">FAD</keyword>
<dbReference type="InterPro" id="IPR000172">
    <property type="entry name" value="GMC_OxRdtase_N"/>
</dbReference>
<accession>A0A6J4PBL4</accession>
<dbReference type="InterPro" id="IPR007867">
    <property type="entry name" value="GMC_OxRtase_C"/>
</dbReference>
<dbReference type="SUPFAM" id="SSF54373">
    <property type="entry name" value="FAD-linked reductases, C-terminal domain"/>
    <property type="match status" value="1"/>
</dbReference>
<dbReference type="Pfam" id="PF00732">
    <property type="entry name" value="GMC_oxred_N"/>
    <property type="match status" value="1"/>
</dbReference>
<comment type="cofactor">
    <cofactor evidence="1">
        <name>FAD</name>
        <dbReference type="ChEBI" id="CHEBI:57692"/>
    </cofactor>
</comment>
<evidence type="ECO:0000259" key="7">
    <source>
        <dbReference type="Pfam" id="PF00890"/>
    </source>
</evidence>
<dbReference type="Gene3D" id="3.50.50.60">
    <property type="entry name" value="FAD/NAD(P)-binding domain"/>
    <property type="match status" value="2"/>
</dbReference>
<evidence type="ECO:0000256" key="4">
    <source>
        <dbReference type="ARBA" id="ARBA00022827"/>
    </source>
</evidence>
<evidence type="ECO:0000259" key="6">
    <source>
        <dbReference type="Pfam" id="PF00732"/>
    </source>
</evidence>
<gene>
    <name evidence="9" type="ORF">AVDCRST_MAG64-2355</name>
</gene>
<name>A0A6J4PBL4_9BACT</name>
<dbReference type="InterPro" id="IPR051473">
    <property type="entry name" value="P2Ox-like"/>
</dbReference>
<proteinExistence type="inferred from homology"/>
<feature type="domain" description="Glucose-methanol-choline oxidoreductase N-terminal" evidence="6">
    <location>
        <begin position="251"/>
        <end position="355"/>
    </location>
</feature>
<protein>
    <submittedName>
        <fullName evidence="9">Glucose-methanol-choline (GMC) oxidoreductase:NAD binding site</fullName>
    </submittedName>
</protein>
<dbReference type="Pfam" id="PF00890">
    <property type="entry name" value="FAD_binding_2"/>
    <property type="match status" value="1"/>
</dbReference>
<evidence type="ECO:0000256" key="2">
    <source>
        <dbReference type="ARBA" id="ARBA00010790"/>
    </source>
</evidence>
<dbReference type="PANTHER" id="PTHR42784:SF1">
    <property type="entry name" value="PYRANOSE 2-OXIDASE"/>
    <property type="match status" value="1"/>
</dbReference>
<dbReference type="SUPFAM" id="SSF51905">
    <property type="entry name" value="FAD/NAD(P)-binding domain"/>
    <property type="match status" value="1"/>
</dbReference>
<organism evidence="9">
    <name type="scientific">uncultured Phycisphaerae bacterium</name>
    <dbReference type="NCBI Taxonomy" id="904963"/>
    <lineage>
        <taxon>Bacteria</taxon>
        <taxon>Pseudomonadati</taxon>
        <taxon>Planctomycetota</taxon>
        <taxon>Phycisphaerae</taxon>
        <taxon>environmental samples</taxon>
    </lineage>
</organism>
<evidence type="ECO:0000259" key="8">
    <source>
        <dbReference type="Pfam" id="PF05199"/>
    </source>
</evidence>
<dbReference type="EMBL" id="CADCUQ010000526">
    <property type="protein sequence ID" value="CAA9411785.1"/>
    <property type="molecule type" value="Genomic_DNA"/>
</dbReference>
<reference evidence="9" key="1">
    <citation type="submission" date="2020-02" db="EMBL/GenBank/DDBJ databases">
        <authorList>
            <person name="Meier V. D."/>
        </authorList>
    </citation>
    <scope>NUCLEOTIDE SEQUENCE</scope>
    <source>
        <strain evidence="9">AVDCRST_MAG64</strain>
    </source>
</reference>
<evidence type="ECO:0000256" key="5">
    <source>
        <dbReference type="ARBA" id="ARBA00023002"/>
    </source>
</evidence>
<feature type="domain" description="Glucose-methanol-choline oxidoreductase C-terminal" evidence="8">
    <location>
        <begin position="457"/>
        <end position="582"/>
    </location>
</feature>
<dbReference type="Pfam" id="PF05199">
    <property type="entry name" value="GMC_oxred_C"/>
    <property type="match status" value="1"/>
</dbReference>
<dbReference type="PANTHER" id="PTHR42784">
    <property type="entry name" value="PYRANOSE 2-OXIDASE"/>
    <property type="match status" value="1"/>
</dbReference>
<sequence length="598" mass="64914">MPTISADQAKPEYDVVIVGSGAAGGQAAYTLTLHGLKCCMLEAGRSYDVVNETPMFHRPDQAPLRAAGTPDKPFGFYDATVGGGWEVPGEPYTNTATDEHQKWKWWRARMMGGRTNHWGRISLRNGPYDFKPRSRDGLGFDWPISYEDVEPYYTRVEQLIGVYGTNEGLENTPDSPPGVLLPAPKGRAAELLAQKHAKALGIPVVPVHRAVLTKHLDFRTLPAKLHPGNTWAQGIVREAMAERSACFWATPCGRGCNVGANYQSTTVHLPPALATGNLDIVPSAHCREVTVGKDGRATGVVFIDKTTGKEARVKGKAVVLGASACETVRILLQSRGPGGTAVANSSGLVGKYIMDTVGARLSGHIPKLENLPPHNEDGAGGPHFYAPWWLYKEQLGGKLDFARGYHIEMGGSRPMPGGGNPVPDDLVGRSYGTKLKEDARRYFGSIVGFSARGEMIPNEQCYMDLDPQAKDKWGLPVARFHWKWSDHELNQAVHARRTFAALIEAMGGRVRNAPDYSPAKSIEPPGSIIHEVGGAIMGDDPKRSVCNGYAQTWDVKNLFLVDGAPFASNADKNPTLTIMALAWRAADYLAEQAKKGEL</sequence>
<keyword evidence="3" id="KW-0285">Flavoprotein</keyword>
<evidence type="ECO:0000313" key="9">
    <source>
        <dbReference type="EMBL" id="CAA9411785.1"/>
    </source>
</evidence>
<dbReference type="InterPro" id="IPR036188">
    <property type="entry name" value="FAD/NAD-bd_sf"/>
</dbReference>
<dbReference type="GO" id="GO:0016614">
    <property type="term" value="F:oxidoreductase activity, acting on CH-OH group of donors"/>
    <property type="evidence" value="ECO:0007669"/>
    <property type="project" value="InterPro"/>
</dbReference>
<feature type="domain" description="FAD-dependent oxidoreductase 2 FAD-binding" evidence="7">
    <location>
        <begin position="14"/>
        <end position="45"/>
    </location>
</feature>
<comment type="similarity">
    <text evidence="2">Belongs to the GMC oxidoreductase family.</text>
</comment>
<dbReference type="GO" id="GO:0050660">
    <property type="term" value="F:flavin adenine dinucleotide binding"/>
    <property type="evidence" value="ECO:0007669"/>
    <property type="project" value="InterPro"/>
</dbReference>